<name>K0PUS4_9HYPH</name>
<gene>
    <name evidence="1" type="ORF">BN77_0483</name>
</gene>
<dbReference type="Proteomes" id="UP000009319">
    <property type="component" value="Unassembled WGS sequence"/>
</dbReference>
<evidence type="ECO:0000313" key="1">
    <source>
        <dbReference type="EMBL" id="CCM77528.1"/>
    </source>
</evidence>
<sequence length="21" mass="2578">MAARLFFNFRSFVRDKAEWVS</sequence>
<comment type="caution">
    <text evidence="1">The sequence shown here is derived from an EMBL/GenBank/DDBJ whole genome shotgun (WGS) entry which is preliminary data.</text>
</comment>
<dbReference type="AlphaFoldDB" id="K0PUS4"/>
<organism evidence="1 2">
    <name type="scientific">Rhizobium mesoamericanum STM3625</name>
    <dbReference type="NCBI Taxonomy" id="1211777"/>
    <lineage>
        <taxon>Bacteria</taxon>
        <taxon>Pseudomonadati</taxon>
        <taxon>Pseudomonadota</taxon>
        <taxon>Alphaproteobacteria</taxon>
        <taxon>Hyphomicrobiales</taxon>
        <taxon>Rhizobiaceae</taxon>
        <taxon>Rhizobium/Agrobacterium group</taxon>
        <taxon>Rhizobium</taxon>
    </lineage>
</organism>
<dbReference type="EMBL" id="CANI01000031">
    <property type="protein sequence ID" value="CCM77528.1"/>
    <property type="molecule type" value="Genomic_DNA"/>
</dbReference>
<protein>
    <submittedName>
        <fullName evidence="1">Uncharacterized protein</fullName>
    </submittedName>
</protein>
<reference evidence="1 2" key="1">
    <citation type="journal article" date="2013" name="Genome Announc.">
        <title>Draft Genome Sequence of Rhizobium mesoamericanum STM3625, a Nitrogen-Fixing Symbiont of Mimosa pudica Isolated in French Guiana (South America).</title>
        <authorList>
            <person name="Moulin L."/>
            <person name="Mornico D."/>
            <person name="Melkonian R."/>
            <person name="Klonowska A."/>
        </authorList>
    </citation>
    <scope>NUCLEOTIDE SEQUENCE [LARGE SCALE GENOMIC DNA]</scope>
    <source>
        <strain evidence="1 2">STM3625</strain>
    </source>
</reference>
<evidence type="ECO:0000313" key="2">
    <source>
        <dbReference type="Proteomes" id="UP000009319"/>
    </source>
</evidence>
<accession>K0PUS4</accession>
<dbReference type="HOGENOM" id="CLU_3426674_0_0_5"/>
<proteinExistence type="predicted"/>
<keyword evidence="2" id="KW-1185">Reference proteome</keyword>